<protein>
    <recommendedName>
        <fullName evidence="9">RRM domain-containing protein</fullName>
    </recommendedName>
</protein>
<organism evidence="7">
    <name type="scientific">Blastocystis hominis</name>
    <dbReference type="NCBI Taxonomy" id="12968"/>
    <lineage>
        <taxon>Eukaryota</taxon>
        <taxon>Sar</taxon>
        <taxon>Stramenopiles</taxon>
        <taxon>Bigyra</taxon>
        <taxon>Opalozoa</taxon>
        <taxon>Opalinata</taxon>
        <taxon>Blastocystidae</taxon>
        <taxon>Blastocystis</taxon>
    </lineage>
</organism>
<dbReference type="InterPro" id="IPR035979">
    <property type="entry name" value="RBD_domain_sf"/>
</dbReference>
<dbReference type="Pfam" id="PF01805">
    <property type="entry name" value="Surp"/>
    <property type="match status" value="1"/>
</dbReference>
<evidence type="ECO:0000313" key="8">
    <source>
        <dbReference type="Proteomes" id="UP000008312"/>
    </source>
</evidence>
<evidence type="ECO:0000256" key="1">
    <source>
        <dbReference type="ARBA" id="ARBA00022884"/>
    </source>
</evidence>
<dbReference type="OrthoDB" id="44391at2759"/>
<evidence type="ECO:0008006" key="9">
    <source>
        <dbReference type="Google" id="ProtNLM"/>
    </source>
</evidence>
<dbReference type="GO" id="GO:0005634">
    <property type="term" value="C:nucleus"/>
    <property type="evidence" value="ECO:0007669"/>
    <property type="project" value="TreeGrafter"/>
</dbReference>
<gene>
    <name evidence="7" type="ORF">GSBLH_T00006574001</name>
</gene>
<proteinExistence type="predicted"/>
<feature type="domain" description="RRM" evidence="4">
    <location>
        <begin position="36"/>
        <end position="111"/>
    </location>
</feature>
<name>D8M514_BLAHO</name>
<dbReference type="PANTHER" id="PTHR23140:SF0">
    <property type="entry name" value="U2 SNRNP-ASSOCIATED SURP MOTIF-CONTAINING PROTEIN"/>
    <property type="match status" value="1"/>
</dbReference>
<dbReference type="EMBL" id="FN668655">
    <property type="protein sequence ID" value="CBK23153.2"/>
    <property type="molecule type" value="Genomic_DNA"/>
</dbReference>
<evidence type="ECO:0000256" key="2">
    <source>
        <dbReference type="PROSITE-ProRule" id="PRU00176"/>
    </source>
</evidence>
<dbReference type="InterPro" id="IPR000504">
    <property type="entry name" value="RRM_dom"/>
</dbReference>
<evidence type="ECO:0000259" key="6">
    <source>
        <dbReference type="PROSITE" id="PS51391"/>
    </source>
</evidence>
<feature type="domain" description="CID" evidence="6">
    <location>
        <begin position="278"/>
        <end position="414"/>
    </location>
</feature>
<dbReference type="GO" id="GO:0006396">
    <property type="term" value="P:RNA processing"/>
    <property type="evidence" value="ECO:0007669"/>
    <property type="project" value="InterPro"/>
</dbReference>
<evidence type="ECO:0000256" key="3">
    <source>
        <dbReference type="SAM" id="MobiDB-lite"/>
    </source>
</evidence>
<dbReference type="Pfam" id="PF00076">
    <property type="entry name" value="RRM_1"/>
    <property type="match status" value="1"/>
</dbReference>
<reference evidence="7" key="1">
    <citation type="submission" date="2010-02" db="EMBL/GenBank/DDBJ databases">
        <title>Sequencing and annotation of the Blastocystis hominis genome.</title>
        <authorList>
            <person name="Wincker P."/>
        </authorList>
    </citation>
    <scope>NUCLEOTIDE SEQUENCE</scope>
    <source>
        <strain evidence="7">Singapore isolate B</strain>
    </source>
</reference>
<dbReference type="RefSeq" id="XP_012897201.1">
    <property type="nucleotide sequence ID" value="XM_013041747.1"/>
</dbReference>
<dbReference type="Gene3D" id="1.10.10.790">
    <property type="entry name" value="Surp module"/>
    <property type="match status" value="1"/>
</dbReference>
<dbReference type="PROSITE" id="PS50128">
    <property type="entry name" value="SURP"/>
    <property type="match status" value="1"/>
</dbReference>
<dbReference type="InterPro" id="IPR000061">
    <property type="entry name" value="Surp"/>
</dbReference>
<dbReference type="Proteomes" id="UP000008312">
    <property type="component" value="Unassembled WGS sequence"/>
</dbReference>
<dbReference type="GeneID" id="24922698"/>
<dbReference type="PANTHER" id="PTHR23140">
    <property type="entry name" value="RNA PROCESSING PROTEIN LD23810P"/>
    <property type="match status" value="1"/>
</dbReference>
<evidence type="ECO:0000313" key="7">
    <source>
        <dbReference type="EMBL" id="CBK23153.2"/>
    </source>
</evidence>
<feature type="domain" description="SURP motif" evidence="5">
    <location>
        <begin position="140"/>
        <end position="184"/>
    </location>
</feature>
<dbReference type="SUPFAM" id="SSF109905">
    <property type="entry name" value="Surp module (SWAP domain)"/>
    <property type="match status" value="1"/>
</dbReference>
<dbReference type="PROSITE" id="PS50102">
    <property type="entry name" value="RRM"/>
    <property type="match status" value="1"/>
</dbReference>
<evidence type="ECO:0000259" key="4">
    <source>
        <dbReference type="PROSITE" id="PS50102"/>
    </source>
</evidence>
<keyword evidence="8" id="KW-1185">Reference proteome</keyword>
<keyword evidence="1 2" id="KW-0694">RNA-binding</keyword>
<dbReference type="Gene3D" id="1.25.40.90">
    <property type="match status" value="1"/>
</dbReference>
<accession>D8M514</accession>
<feature type="region of interest" description="Disordered" evidence="3">
    <location>
        <begin position="240"/>
        <end position="262"/>
    </location>
</feature>
<evidence type="ECO:0000259" key="5">
    <source>
        <dbReference type="PROSITE" id="PS50128"/>
    </source>
</evidence>
<dbReference type="InterPro" id="IPR051485">
    <property type="entry name" value="SR-CTD_assoc_factor"/>
</dbReference>
<dbReference type="InterPro" id="IPR035967">
    <property type="entry name" value="SWAP/Surp_sf"/>
</dbReference>
<dbReference type="InParanoid" id="D8M514"/>
<feature type="region of interest" description="Disordered" evidence="3">
    <location>
        <begin position="1"/>
        <end position="28"/>
    </location>
</feature>
<sequence>MFEKMEANSKSSQSAHKPGDAAQDRLGSSYEDTTNTNVYIGNLPHSITEDSLFSLCAYYGYVKHVAIKYGNPTNIYGFVCMNSHHEAERLIDYLQNYMLDGNYLRATWGRSGVTQGVVPHVPPSKNPIPVVAPEMPVKVLIQNIAVLVHNRGFEFELMLKQRVPKTDPNWSFLLMDGSPNNIFYRWCLLVLGNNETFSSYSLLPFSFFANDAWYLPPPVYDERAEKQRLDSKMESLNRLKRLNEDKDENENEEGERPAKRRKMEDGSNLMLESVSIRLESSLFDWLCSALRSITPQRMSILRVMAFCMDNSAYAEHIVCILRDSICDNVPYLELGQKENDCGPVVRMARLYVVNDLLYNADNGVTTSYRILIQVIVRLTIKHAERTSFDDRGYFARSAFLQIPDREEGDPNPSD</sequence>
<dbReference type="PROSITE" id="PS51391">
    <property type="entry name" value="CID"/>
    <property type="match status" value="1"/>
</dbReference>
<dbReference type="InterPro" id="IPR008942">
    <property type="entry name" value="ENTH_VHS"/>
</dbReference>
<dbReference type="SUPFAM" id="SSF54928">
    <property type="entry name" value="RNA-binding domain, RBD"/>
    <property type="match status" value="1"/>
</dbReference>
<dbReference type="GO" id="GO:0003723">
    <property type="term" value="F:RNA binding"/>
    <property type="evidence" value="ECO:0007669"/>
    <property type="project" value="UniProtKB-UniRule"/>
</dbReference>
<dbReference type="InterPro" id="IPR006569">
    <property type="entry name" value="CID_dom"/>
</dbReference>
<dbReference type="AlphaFoldDB" id="D8M514"/>
<dbReference type="SMART" id="SM00360">
    <property type="entry name" value="RRM"/>
    <property type="match status" value="1"/>
</dbReference>
<dbReference type="InterPro" id="IPR012677">
    <property type="entry name" value="Nucleotide-bd_a/b_plait_sf"/>
</dbReference>
<dbReference type="CDD" id="cd00590">
    <property type="entry name" value="RRM_SF"/>
    <property type="match status" value="1"/>
</dbReference>
<dbReference type="Gene3D" id="3.30.70.330">
    <property type="match status" value="1"/>
</dbReference>